<comment type="caution">
    <text evidence="6">The sequence shown here is derived from an EMBL/GenBank/DDBJ whole genome shotgun (WGS) entry which is preliminary data.</text>
</comment>
<dbReference type="InterPro" id="IPR050884">
    <property type="entry name" value="CNP_phosphodiesterase-III"/>
</dbReference>
<keyword evidence="2" id="KW-0378">Hydrolase</keyword>
<proteinExistence type="inferred from homology"/>
<dbReference type="Proteomes" id="UP000309215">
    <property type="component" value="Unassembled WGS sequence"/>
</dbReference>
<gene>
    <name evidence="6" type="ORF">E8A74_26640</name>
</gene>
<sequence>MTRIAQVTDLHLLEDRHDSRSGMELWRLRYLTFGRSPCARRRRERALDALVRARMTDADHVIVTGDLTEDGVSAQFEALAEVLSESKLSPERVTLVPGNHDLYDDGRAFARALEGPLRAYARTSRPGAMTELRDVLIVPISTAVPLPVTRSSGLIEQGAVERLGRLAEDPHFAWKVVLSAQHHPPGKHAIAAWHWIDGLQAPEAMDALLARCERLHVAHGHAHRSENRSIRAGASPRVFGAEAVVDGETTVRLYRATHGRLVPETDVALAA</sequence>
<evidence type="ECO:0000256" key="4">
    <source>
        <dbReference type="ARBA" id="ARBA00025742"/>
    </source>
</evidence>
<keyword evidence="1" id="KW-0479">Metal-binding</keyword>
<dbReference type="PANTHER" id="PTHR42988">
    <property type="entry name" value="PHOSPHOHYDROLASE"/>
    <property type="match status" value="1"/>
</dbReference>
<evidence type="ECO:0000259" key="5">
    <source>
        <dbReference type="Pfam" id="PF00149"/>
    </source>
</evidence>
<dbReference type="OrthoDB" id="651281at2"/>
<dbReference type="GO" id="GO:0016787">
    <property type="term" value="F:hydrolase activity"/>
    <property type="evidence" value="ECO:0007669"/>
    <property type="project" value="UniProtKB-KW"/>
</dbReference>
<dbReference type="PANTHER" id="PTHR42988:SF2">
    <property type="entry name" value="CYCLIC NUCLEOTIDE PHOSPHODIESTERASE CBUA0032-RELATED"/>
    <property type="match status" value="1"/>
</dbReference>
<keyword evidence="3" id="KW-0408">Iron</keyword>
<dbReference type="AlphaFoldDB" id="A0A4U1J8X2"/>
<dbReference type="SUPFAM" id="SSF56300">
    <property type="entry name" value="Metallo-dependent phosphatases"/>
    <property type="match status" value="1"/>
</dbReference>
<keyword evidence="7" id="KW-1185">Reference proteome</keyword>
<accession>A0A4U1J8X2</accession>
<reference evidence="6 7" key="1">
    <citation type="submission" date="2019-04" db="EMBL/GenBank/DDBJ databases">
        <authorList>
            <person name="Li Y."/>
            <person name="Wang J."/>
        </authorList>
    </citation>
    <scope>NUCLEOTIDE SEQUENCE [LARGE SCALE GENOMIC DNA]</scope>
    <source>
        <strain evidence="6 7">DSM 14668</strain>
    </source>
</reference>
<dbReference type="Pfam" id="PF00149">
    <property type="entry name" value="Metallophos"/>
    <property type="match status" value="1"/>
</dbReference>
<evidence type="ECO:0000313" key="6">
    <source>
        <dbReference type="EMBL" id="TKD03310.1"/>
    </source>
</evidence>
<dbReference type="GO" id="GO:0046872">
    <property type="term" value="F:metal ion binding"/>
    <property type="evidence" value="ECO:0007669"/>
    <property type="project" value="UniProtKB-KW"/>
</dbReference>
<evidence type="ECO:0000256" key="2">
    <source>
        <dbReference type="ARBA" id="ARBA00022801"/>
    </source>
</evidence>
<protein>
    <submittedName>
        <fullName evidence="6">Metallophosphoesterase</fullName>
    </submittedName>
</protein>
<evidence type="ECO:0000256" key="1">
    <source>
        <dbReference type="ARBA" id="ARBA00022723"/>
    </source>
</evidence>
<dbReference type="EMBL" id="SSMQ01000030">
    <property type="protein sequence ID" value="TKD03310.1"/>
    <property type="molecule type" value="Genomic_DNA"/>
</dbReference>
<dbReference type="InterPro" id="IPR029052">
    <property type="entry name" value="Metallo-depent_PP-like"/>
</dbReference>
<evidence type="ECO:0000313" key="7">
    <source>
        <dbReference type="Proteomes" id="UP000309215"/>
    </source>
</evidence>
<comment type="similarity">
    <text evidence="4">Belongs to the cyclic nucleotide phosphodiesterase class-III family.</text>
</comment>
<dbReference type="Gene3D" id="3.60.21.10">
    <property type="match status" value="1"/>
</dbReference>
<organism evidence="6 7">
    <name type="scientific">Polyangium fumosum</name>
    <dbReference type="NCBI Taxonomy" id="889272"/>
    <lineage>
        <taxon>Bacteria</taxon>
        <taxon>Pseudomonadati</taxon>
        <taxon>Myxococcota</taxon>
        <taxon>Polyangia</taxon>
        <taxon>Polyangiales</taxon>
        <taxon>Polyangiaceae</taxon>
        <taxon>Polyangium</taxon>
    </lineage>
</organism>
<name>A0A4U1J8X2_9BACT</name>
<evidence type="ECO:0000256" key="3">
    <source>
        <dbReference type="ARBA" id="ARBA00023004"/>
    </source>
</evidence>
<dbReference type="RefSeq" id="WP_136931895.1">
    <property type="nucleotide sequence ID" value="NZ_SSMQ01000030.1"/>
</dbReference>
<dbReference type="InterPro" id="IPR004843">
    <property type="entry name" value="Calcineurin-like_PHP"/>
</dbReference>
<feature type="domain" description="Calcineurin-like phosphoesterase" evidence="5">
    <location>
        <begin position="3"/>
        <end position="224"/>
    </location>
</feature>